<feature type="domain" description="DUF4097" evidence="2">
    <location>
        <begin position="274"/>
        <end position="441"/>
    </location>
</feature>
<comment type="caution">
    <text evidence="3">The sequence shown here is derived from an EMBL/GenBank/DDBJ whole genome shotgun (WGS) entry which is preliminary data.</text>
</comment>
<reference evidence="3 4" key="1">
    <citation type="submission" date="2019-09" db="EMBL/GenBank/DDBJ databases">
        <title>In-depth cultivation of the pig gut microbiome towards novel bacterial diversity and tailored functional studies.</title>
        <authorList>
            <person name="Wylensek D."/>
            <person name="Hitch T.C.A."/>
            <person name="Clavel T."/>
        </authorList>
    </citation>
    <scope>NUCLEOTIDE SEQUENCE [LARGE SCALE GENOMIC DNA]</scope>
    <source>
        <strain evidence="3 4">WCA3-693-APC-4?</strain>
    </source>
</reference>
<name>A0A6N7XIY0_9FIRM</name>
<dbReference type="InterPro" id="IPR025164">
    <property type="entry name" value="Toastrack_DUF4097"/>
</dbReference>
<dbReference type="AlphaFoldDB" id="A0A6N7XIY0"/>
<dbReference type="PANTHER" id="PTHR34094:SF1">
    <property type="entry name" value="PROTEIN FAM185A"/>
    <property type="match status" value="1"/>
</dbReference>
<evidence type="ECO:0000256" key="1">
    <source>
        <dbReference type="SAM" id="Phobius"/>
    </source>
</evidence>
<feature type="transmembrane region" description="Helical" evidence="1">
    <location>
        <begin position="6"/>
        <end position="25"/>
    </location>
</feature>
<evidence type="ECO:0000313" key="3">
    <source>
        <dbReference type="EMBL" id="MSU01566.1"/>
    </source>
</evidence>
<proteinExistence type="predicted"/>
<keyword evidence="1" id="KW-1133">Transmembrane helix</keyword>
<evidence type="ECO:0000259" key="2">
    <source>
        <dbReference type="Pfam" id="PF13349"/>
    </source>
</evidence>
<dbReference type="EMBL" id="VUNQ01000016">
    <property type="protein sequence ID" value="MSU01566.1"/>
    <property type="molecule type" value="Genomic_DNA"/>
</dbReference>
<dbReference type="PANTHER" id="PTHR34094">
    <property type="match status" value="1"/>
</dbReference>
<dbReference type="Proteomes" id="UP000469523">
    <property type="component" value="Unassembled WGS sequence"/>
</dbReference>
<accession>A0A6N7XIY0</accession>
<organism evidence="3 4">
    <name type="scientific">Tissierella pigra</name>
    <dbReference type="NCBI Taxonomy" id="2607614"/>
    <lineage>
        <taxon>Bacteria</taxon>
        <taxon>Bacillati</taxon>
        <taxon>Bacillota</taxon>
        <taxon>Tissierellia</taxon>
        <taxon>Tissierellales</taxon>
        <taxon>Tissierellaceae</taxon>
        <taxon>Tissierella</taxon>
    </lineage>
</organism>
<keyword evidence="4" id="KW-1185">Reference proteome</keyword>
<gene>
    <name evidence="3" type="ORF">FYJ83_08825</name>
</gene>
<evidence type="ECO:0000313" key="4">
    <source>
        <dbReference type="Proteomes" id="UP000469523"/>
    </source>
</evidence>
<dbReference type="Pfam" id="PF13349">
    <property type="entry name" value="DUF4097"/>
    <property type="match status" value="1"/>
</dbReference>
<keyword evidence="1" id="KW-0472">Membrane</keyword>
<keyword evidence="1" id="KW-0812">Transmembrane</keyword>
<protein>
    <submittedName>
        <fullName evidence="3">DUF4097 domain-containing protein</fullName>
    </submittedName>
</protein>
<dbReference type="RefSeq" id="WP_154439977.1">
    <property type="nucleotide sequence ID" value="NZ_JAHLPJ010000001.1"/>
</dbReference>
<sequence>MNTKKVVSILAVVVLVAFGVGILSLRYNDNYKFIGSNSINWVNVRSNDEIVKIDEDGIQVKDGDDQVSIGWNGIKVNDGKNGVSIGWDGVKVKDGDEQVSIGLNGVNIKEKNKSFFSNWNWFGINSRNLKWETIDEETQAEITGIDTIIVSPDFIDVKITSEERDDVGIHYYGKMKTNIVPTLNVDKTSNSLDIKLKTNRNNYSVVTSDVILEIFVPKSYNGNFHVTATSGDIYMKGLAGKNFNISSNSGEQHLENLEGNKLTLTATSGDITLKNSIGEVESKSSSGEQRFENVEGQKLDLSASSGDIELKNCVGEIKVSTNSGEQRYKNVEGKKLDLSSTSGDIELEDCIGELKISTNSGHISLDNEKSKENMKLSTSSGDISISLGDNPSYTIQGTTSSGDFITFGNINIQENDKGRFRATIGSGEKSIDISTSSGNVRFSK</sequence>